<evidence type="ECO:0000256" key="6">
    <source>
        <dbReference type="ARBA" id="ARBA00037937"/>
    </source>
</evidence>
<proteinExistence type="inferred from homology"/>
<keyword evidence="2 7" id="KW-0812">Transmembrane</keyword>
<organism evidence="8 9">
    <name type="scientific">Halomonas salipaludis</name>
    <dbReference type="NCBI Taxonomy" id="2032625"/>
    <lineage>
        <taxon>Bacteria</taxon>
        <taxon>Pseudomonadati</taxon>
        <taxon>Pseudomonadota</taxon>
        <taxon>Gammaproteobacteria</taxon>
        <taxon>Oceanospirillales</taxon>
        <taxon>Halomonadaceae</taxon>
        <taxon>Halomonas</taxon>
    </lineage>
</organism>
<evidence type="ECO:0000256" key="4">
    <source>
        <dbReference type="ARBA" id="ARBA00023136"/>
    </source>
</evidence>
<evidence type="ECO:0000256" key="7">
    <source>
        <dbReference type="RuleBase" id="RU362064"/>
    </source>
</evidence>
<evidence type="ECO:0000313" key="9">
    <source>
        <dbReference type="Proteomes" id="UP000217771"/>
    </source>
</evidence>
<dbReference type="AlphaFoldDB" id="A0A2A2F2W4"/>
<keyword evidence="3 7" id="KW-1133">Transmembrane helix</keyword>
<evidence type="ECO:0000256" key="5">
    <source>
        <dbReference type="ARBA" id="ARBA00023143"/>
    </source>
</evidence>
<protein>
    <recommendedName>
        <fullName evidence="7">Flagellar protein</fullName>
    </recommendedName>
</protein>
<dbReference type="Proteomes" id="UP000217771">
    <property type="component" value="Unassembled WGS sequence"/>
</dbReference>
<comment type="caution">
    <text evidence="8">The sequence shown here is derived from an EMBL/GenBank/DDBJ whole genome shotgun (WGS) entry which is preliminary data.</text>
</comment>
<dbReference type="GO" id="GO:0009425">
    <property type="term" value="C:bacterial-type flagellum basal body"/>
    <property type="evidence" value="ECO:0007669"/>
    <property type="project" value="UniProtKB-SubCell"/>
</dbReference>
<comment type="subcellular location">
    <subcellularLocation>
        <location evidence="7">Cell membrane</location>
    </subcellularLocation>
    <subcellularLocation>
        <location evidence="7">Bacterial flagellum basal body</location>
    </subcellularLocation>
</comment>
<evidence type="ECO:0000256" key="2">
    <source>
        <dbReference type="ARBA" id="ARBA00022692"/>
    </source>
</evidence>
<dbReference type="InterPro" id="IPR022781">
    <property type="entry name" value="Flagellar_biosynth_FliO"/>
</dbReference>
<dbReference type="GO" id="GO:0005886">
    <property type="term" value="C:plasma membrane"/>
    <property type="evidence" value="ECO:0007669"/>
    <property type="project" value="UniProtKB-SubCell"/>
</dbReference>
<keyword evidence="8" id="KW-0969">Cilium</keyword>
<dbReference type="PANTHER" id="PTHR38766">
    <property type="entry name" value="FLAGELLAR PROTEIN FLIO"/>
    <property type="match status" value="1"/>
</dbReference>
<dbReference type="InterPro" id="IPR052205">
    <property type="entry name" value="FliO/MopB"/>
</dbReference>
<reference evidence="8 9" key="1">
    <citation type="submission" date="2017-08" db="EMBL/GenBank/DDBJ databases">
        <title>Halomonas alkalisoli sp. nov., isolated from saline alkaline soil.</title>
        <authorList>
            <person name="Wang D."/>
            <person name="Zhang G."/>
        </authorList>
    </citation>
    <scope>NUCLEOTIDE SEQUENCE [LARGE SCALE GENOMIC DNA]</scope>
    <source>
        <strain evidence="8 9">WRN001</strain>
    </source>
</reference>
<dbReference type="Pfam" id="PF04347">
    <property type="entry name" value="FliO"/>
    <property type="match status" value="1"/>
</dbReference>
<dbReference type="EMBL" id="NSKB01000001">
    <property type="protein sequence ID" value="PAU79054.1"/>
    <property type="molecule type" value="Genomic_DNA"/>
</dbReference>
<evidence type="ECO:0000256" key="3">
    <source>
        <dbReference type="ARBA" id="ARBA00022989"/>
    </source>
</evidence>
<accession>A0A2A2F2W4</accession>
<evidence type="ECO:0000256" key="1">
    <source>
        <dbReference type="ARBA" id="ARBA00022475"/>
    </source>
</evidence>
<sequence length="160" mass="16384">MSERVSTAESAPQVDTSGLAALEGSVGSSDALLGMAALGKTAAALALVVAVIFLCSYLVKRLHPQGRAHGQHLKVVGSTAVGNRERVVIVDVEGTWLVLGVGGGQVNKLHECAAPVDTAPPSPEHPEGSSFATRFASALKHNLSRNSADQALGRGKGSRP</sequence>
<dbReference type="PANTHER" id="PTHR38766:SF1">
    <property type="entry name" value="FLAGELLAR PROTEIN FLIO"/>
    <property type="match status" value="1"/>
</dbReference>
<keyword evidence="8" id="KW-0282">Flagellum</keyword>
<evidence type="ECO:0000313" key="8">
    <source>
        <dbReference type="EMBL" id="PAU79054.1"/>
    </source>
</evidence>
<keyword evidence="4 7" id="KW-0472">Membrane</keyword>
<dbReference type="GO" id="GO:0044781">
    <property type="term" value="P:bacterial-type flagellum organization"/>
    <property type="evidence" value="ECO:0007669"/>
    <property type="project" value="UniProtKB-UniRule"/>
</dbReference>
<keyword evidence="9" id="KW-1185">Reference proteome</keyword>
<dbReference type="OrthoDB" id="6897726at2"/>
<dbReference type="NCBIfam" id="TIGR03500">
    <property type="entry name" value="FliO_TIGR"/>
    <property type="match status" value="1"/>
</dbReference>
<keyword evidence="1 7" id="KW-1003">Cell membrane</keyword>
<gene>
    <name evidence="8" type="primary">fliO</name>
    <name evidence="8" type="ORF">CK498_01390</name>
</gene>
<name>A0A2A2F2W4_9GAMM</name>
<keyword evidence="5 7" id="KW-0975">Bacterial flagellum</keyword>
<keyword evidence="8" id="KW-0966">Cell projection</keyword>
<dbReference type="RefSeq" id="WP_095619069.1">
    <property type="nucleotide sequence ID" value="NZ_NSKB01000001.1"/>
</dbReference>
<comment type="similarity">
    <text evidence="6 7">Belongs to the FliO/MopB family.</text>
</comment>
<feature type="transmembrane region" description="Helical" evidence="7">
    <location>
        <begin position="32"/>
        <end position="59"/>
    </location>
</feature>